<evidence type="ECO:0000256" key="8">
    <source>
        <dbReference type="ARBA" id="ARBA00023136"/>
    </source>
</evidence>
<keyword evidence="3" id="KW-0813">Transport</keyword>
<dbReference type="InterPro" id="IPR013525">
    <property type="entry name" value="ABC2_TM"/>
</dbReference>
<keyword evidence="13" id="KW-1185">Reference proteome</keyword>
<dbReference type="Pfam" id="PF19055">
    <property type="entry name" value="ABC2_membrane_7"/>
    <property type="match status" value="1"/>
</dbReference>
<feature type="transmembrane region" description="Helical" evidence="10">
    <location>
        <begin position="543"/>
        <end position="565"/>
    </location>
</feature>
<keyword evidence="6" id="KW-0067">ATP-binding</keyword>
<dbReference type="GO" id="GO:0016020">
    <property type="term" value="C:membrane"/>
    <property type="evidence" value="ECO:0007669"/>
    <property type="project" value="UniProtKB-SubCell"/>
</dbReference>
<dbReference type="FunFam" id="3.40.50.300:FF:000337">
    <property type="entry name" value="ABC transporter G family member 22"/>
    <property type="match status" value="1"/>
</dbReference>
<accession>A0AAW1WAK1</accession>
<dbReference type="PROSITE" id="PS00211">
    <property type="entry name" value="ABC_TRANSPORTER_1"/>
    <property type="match status" value="1"/>
</dbReference>
<evidence type="ECO:0000256" key="5">
    <source>
        <dbReference type="ARBA" id="ARBA00022741"/>
    </source>
</evidence>
<sequence length="746" mass="82235">MEKPNSGLARTKSDQLVETVTDAFKSPTSSETVAVAAEGGSGTISRKSSRRMLAASPGRGSGSGKGSTHIRKTRSAQMKFELDEVSSGAALSRASSASLGFSFSFTGFTVPAEEIADSKPFSDDDDFPEDLEAGNRKLKFQTEPTLPIYLKFTDVTYKVILKGMRTNEEKDILNGITGSVNPGEVLALMGPSGSGKTSLLNLLGGRIAKGNVGGSINYNEQTYSKFLKSRIGFVTQDDVLFPHLTVKETLTYAALLRLSKTLTKEQKEKRAIDVIYELGLERCQDTMIGGSFVRGVSGGERKRVCIGNEIIINPSLLFLDEPTSGLDSTTALRIVQMLQDIAEAGKTVVTTIHQPSSRLFHKFDKLILLGKGSLLYFGKASEAMVYFSSIGCSPLIAMNPAEFLLDLANGNLNDVSVPSELEDKVQMENSEADTRHGKPSPVVVHEYLVEAYETRVADEEKKKLMVPLPLDEELKLKISFSKREWGASWWEQFCILFCRGIKERKHDYFSWLRITQVLSTAVILGLLWWQSDGNTTKGLEDQAGLLFFIAVFWGFFPVFTAIFTFPQERAMLTKERAADMYRLSAYFLARTTSDLPLDLLLPVLFLVVVYFMAGLRLSADTFFLSMLIVFLCIVAAQGLGLAIGATLMDLKRATTLASVTVMTFMLAGGFFVKKVPVFISWIRFMSFNYHTYNLLLKVQFQDIIPTINGSSTDCSLTGVGALVAMVFGYRFLAYLSLRRMKLQGGA</sequence>
<feature type="transmembrane region" description="Helical" evidence="10">
    <location>
        <begin position="511"/>
        <end position="531"/>
    </location>
</feature>
<dbReference type="GO" id="GO:0005524">
    <property type="term" value="F:ATP binding"/>
    <property type="evidence" value="ECO:0007669"/>
    <property type="project" value="UniProtKB-KW"/>
</dbReference>
<proteinExistence type="inferred from homology"/>
<name>A0AAW1WAK1_RUBAR</name>
<feature type="region of interest" description="Disordered" evidence="9">
    <location>
        <begin position="23"/>
        <end position="71"/>
    </location>
</feature>
<dbReference type="InterPro" id="IPR027417">
    <property type="entry name" value="P-loop_NTPase"/>
</dbReference>
<evidence type="ECO:0000259" key="11">
    <source>
        <dbReference type="PROSITE" id="PS50893"/>
    </source>
</evidence>
<dbReference type="CDD" id="cd03213">
    <property type="entry name" value="ABCG_EPDR"/>
    <property type="match status" value="1"/>
</dbReference>
<organism evidence="12 13">
    <name type="scientific">Rubus argutus</name>
    <name type="common">Southern blackberry</name>
    <dbReference type="NCBI Taxonomy" id="59490"/>
    <lineage>
        <taxon>Eukaryota</taxon>
        <taxon>Viridiplantae</taxon>
        <taxon>Streptophyta</taxon>
        <taxon>Embryophyta</taxon>
        <taxon>Tracheophyta</taxon>
        <taxon>Spermatophyta</taxon>
        <taxon>Magnoliopsida</taxon>
        <taxon>eudicotyledons</taxon>
        <taxon>Gunneridae</taxon>
        <taxon>Pentapetalae</taxon>
        <taxon>rosids</taxon>
        <taxon>fabids</taxon>
        <taxon>Rosales</taxon>
        <taxon>Rosaceae</taxon>
        <taxon>Rosoideae</taxon>
        <taxon>Rosoideae incertae sedis</taxon>
        <taxon>Rubus</taxon>
    </lineage>
</organism>
<dbReference type="Pfam" id="PF00005">
    <property type="entry name" value="ABC_tran"/>
    <property type="match status" value="1"/>
</dbReference>
<evidence type="ECO:0000256" key="9">
    <source>
        <dbReference type="SAM" id="MobiDB-lite"/>
    </source>
</evidence>
<feature type="transmembrane region" description="Helical" evidence="10">
    <location>
        <begin position="659"/>
        <end position="682"/>
    </location>
</feature>
<dbReference type="GO" id="GO:0140359">
    <property type="term" value="F:ABC-type transporter activity"/>
    <property type="evidence" value="ECO:0007669"/>
    <property type="project" value="InterPro"/>
</dbReference>
<dbReference type="EMBL" id="JBEDUW010000006">
    <property type="protein sequence ID" value="KAK9921522.1"/>
    <property type="molecule type" value="Genomic_DNA"/>
</dbReference>
<keyword evidence="8 10" id="KW-0472">Membrane</keyword>
<dbReference type="InterPro" id="IPR003593">
    <property type="entry name" value="AAA+_ATPase"/>
</dbReference>
<dbReference type="SUPFAM" id="SSF52540">
    <property type="entry name" value="P-loop containing nucleoside triphosphate hydrolases"/>
    <property type="match status" value="1"/>
</dbReference>
<feature type="domain" description="ABC transporter" evidence="11">
    <location>
        <begin position="150"/>
        <end position="396"/>
    </location>
</feature>
<reference evidence="12 13" key="1">
    <citation type="journal article" date="2023" name="G3 (Bethesda)">
        <title>A chromosome-length genome assembly and annotation of blackberry (Rubus argutus, cv. 'Hillquist').</title>
        <authorList>
            <person name="Bruna T."/>
            <person name="Aryal R."/>
            <person name="Dudchenko O."/>
            <person name="Sargent D.J."/>
            <person name="Mead D."/>
            <person name="Buti M."/>
            <person name="Cavallini A."/>
            <person name="Hytonen T."/>
            <person name="Andres J."/>
            <person name="Pham M."/>
            <person name="Weisz D."/>
            <person name="Mascagni F."/>
            <person name="Usai G."/>
            <person name="Natali L."/>
            <person name="Bassil N."/>
            <person name="Fernandez G.E."/>
            <person name="Lomsadze A."/>
            <person name="Armour M."/>
            <person name="Olukolu B."/>
            <person name="Poorten T."/>
            <person name="Britton C."/>
            <person name="Davik J."/>
            <person name="Ashrafi H."/>
            <person name="Aiden E.L."/>
            <person name="Borodovsky M."/>
            <person name="Worthington M."/>
        </authorList>
    </citation>
    <scope>NUCLEOTIDE SEQUENCE [LARGE SCALE GENOMIC DNA]</scope>
    <source>
        <strain evidence="12">PI 553951</strain>
    </source>
</reference>
<evidence type="ECO:0000256" key="4">
    <source>
        <dbReference type="ARBA" id="ARBA00022692"/>
    </source>
</evidence>
<keyword evidence="4 10" id="KW-0812">Transmembrane</keyword>
<evidence type="ECO:0000256" key="6">
    <source>
        <dbReference type="ARBA" id="ARBA00022840"/>
    </source>
</evidence>
<evidence type="ECO:0000256" key="10">
    <source>
        <dbReference type="SAM" id="Phobius"/>
    </source>
</evidence>
<dbReference type="GO" id="GO:0016887">
    <property type="term" value="F:ATP hydrolysis activity"/>
    <property type="evidence" value="ECO:0007669"/>
    <property type="project" value="InterPro"/>
</dbReference>
<gene>
    <name evidence="12" type="ORF">M0R45_030029</name>
</gene>
<dbReference type="InterPro" id="IPR003439">
    <property type="entry name" value="ABC_transporter-like_ATP-bd"/>
</dbReference>
<dbReference type="Pfam" id="PF01061">
    <property type="entry name" value="ABC2_membrane"/>
    <property type="match status" value="1"/>
</dbReference>
<comment type="similarity">
    <text evidence="2">Belongs to the ABC transporter superfamily. ABCG family. Eye pigment precursor importer (TC 3.A.1.204) subfamily.</text>
</comment>
<keyword evidence="5" id="KW-0547">Nucleotide-binding</keyword>
<evidence type="ECO:0000256" key="1">
    <source>
        <dbReference type="ARBA" id="ARBA00004141"/>
    </source>
</evidence>
<feature type="transmembrane region" description="Helical" evidence="10">
    <location>
        <begin position="623"/>
        <end position="647"/>
    </location>
</feature>
<dbReference type="AlphaFoldDB" id="A0AAW1WAK1"/>
<keyword evidence="7 10" id="KW-1133">Transmembrane helix</keyword>
<dbReference type="PANTHER" id="PTHR48041">
    <property type="entry name" value="ABC TRANSPORTER G FAMILY MEMBER 28"/>
    <property type="match status" value="1"/>
</dbReference>
<protein>
    <recommendedName>
        <fullName evidence="11">ABC transporter domain-containing protein</fullName>
    </recommendedName>
</protein>
<dbReference type="PROSITE" id="PS50893">
    <property type="entry name" value="ABC_TRANSPORTER_2"/>
    <property type="match status" value="1"/>
</dbReference>
<dbReference type="Gene3D" id="3.40.50.300">
    <property type="entry name" value="P-loop containing nucleotide triphosphate hydrolases"/>
    <property type="match status" value="1"/>
</dbReference>
<dbReference type="InterPro" id="IPR043926">
    <property type="entry name" value="ABCG_dom"/>
</dbReference>
<evidence type="ECO:0000313" key="13">
    <source>
        <dbReference type="Proteomes" id="UP001457282"/>
    </source>
</evidence>
<dbReference type="Proteomes" id="UP001457282">
    <property type="component" value="Unassembled WGS sequence"/>
</dbReference>
<comment type="subcellular location">
    <subcellularLocation>
        <location evidence="1">Membrane</location>
        <topology evidence="1">Multi-pass membrane protein</topology>
    </subcellularLocation>
</comment>
<evidence type="ECO:0000313" key="12">
    <source>
        <dbReference type="EMBL" id="KAK9921522.1"/>
    </source>
</evidence>
<feature type="transmembrane region" description="Helical" evidence="10">
    <location>
        <begin position="716"/>
        <end position="737"/>
    </location>
</feature>
<dbReference type="PANTHER" id="PTHR48041:SF94">
    <property type="entry name" value="ABC TRANSPORTER G FAMILY MEMBER 22"/>
    <property type="match status" value="1"/>
</dbReference>
<evidence type="ECO:0000256" key="7">
    <source>
        <dbReference type="ARBA" id="ARBA00022989"/>
    </source>
</evidence>
<comment type="caution">
    <text evidence="12">The sequence shown here is derived from an EMBL/GenBank/DDBJ whole genome shotgun (WGS) entry which is preliminary data.</text>
</comment>
<dbReference type="InterPro" id="IPR017871">
    <property type="entry name" value="ABC_transporter-like_CS"/>
</dbReference>
<dbReference type="InterPro" id="IPR050352">
    <property type="entry name" value="ABCG_transporters"/>
</dbReference>
<dbReference type="SMART" id="SM00382">
    <property type="entry name" value="AAA"/>
    <property type="match status" value="1"/>
</dbReference>
<evidence type="ECO:0000256" key="3">
    <source>
        <dbReference type="ARBA" id="ARBA00022448"/>
    </source>
</evidence>
<evidence type="ECO:0000256" key="2">
    <source>
        <dbReference type="ARBA" id="ARBA00005814"/>
    </source>
</evidence>